<dbReference type="GO" id="GO:0005829">
    <property type="term" value="C:cytosol"/>
    <property type="evidence" value="ECO:0007669"/>
    <property type="project" value="TreeGrafter"/>
</dbReference>
<dbReference type="RefSeq" id="WP_003957775.1">
    <property type="nucleotide sequence ID" value="NZ_CM000913.1"/>
</dbReference>
<dbReference type="GeneID" id="93730140"/>
<accession>B5H0K1</accession>
<keyword evidence="3" id="KW-1185">Reference proteome</keyword>
<evidence type="ECO:0000313" key="2">
    <source>
        <dbReference type="EMBL" id="EFG08409.1"/>
    </source>
</evidence>
<dbReference type="PANTHER" id="PTHR11138">
    <property type="entry name" value="METHIONYL-TRNA FORMYLTRANSFERASE"/>
    <property type="match status" value="1"/>
</dbReference>
<dbReference type="KEGG" id="sclf:BB341_11935"/>
<dbReference type="SUPFAM" id="SSF50486">
    <property type="entry name" value="FMT C-terminal domain-like"/>
    <property type="match status" value="1"/>
</dbReference>
<dbReference type="Pfam" id="PF00551">
    <property type="entry name" value="Formyl_trans_N"/>
    <property type="match status" value="1"/>
</dbReference>
<dbReference type="EMBL" id="CM000913">
    <property type="protein sequence ID" value="EFG08409.1"/>
    <property type="molecule type" value="Genomic_DNA"/>
</dbReference>
<dbReference type="eggNOG" id="COG0223">
    <property type="taxonomic scope" value="Bacteria"/>
</dbReference>
<dbReference type="AlphaFoldDB" id="B5H0K1"/>
<dbReference type="SUPFAM" id="SSF53328">
    <property type="entry name" value="Formyltransferase"/>
    <property type="match status" value="1"/>
</dbReference>
<gene>
    <name evidence="2" type="ORF">SCLAV_3338</name>
</gene>
<dbReference type="CDD" id="cd08369">
    <property type="entry name" value="FMT_core"/>
    <property type="match status" value="1"/>
</dbReference>
<dbReference type="InterPro" id="IPR002376">
    <property type="entry name" value="Formyl_transf_N"/>
</dbReference>
<dbReference type="InterPro" id="IPR011034">
    <property type="entry name" value="Formyl_transferase-like_C_sf"/>
</dbReference>
<feature type="domain" description="Formyl transferase N-terminal" evidence="1">
    <location>
        <begin position="3"/>
        <end position="153"/>
    </location>
</feature>
<dbReference type="InterPro" id="IPR036477">
    <property type="entry name" value="Formyl_transf_N_sf"/>
</dbReference>
<dbReference type="STRING" id="1901.BB341_11935"/>
<protein>
    <submittedName>
        <fullName evidence="2">Bifunctional polymyxin resistance ArnA protein</fullName>
    </submittedName>
</protein>
<evidence type="ECO:0000259" key="1">
    <source>
        <dbReference type="Pfam" id="PF00551"/>
    </source>
</evidence>
<dbReference type="Proteomes" id="UP000002357">
    <property type="component" value="Chromosome"/>
</dbReference>
<dbReference type="Gene3D" id="3.40.50.12230">
    <property type="match status" value="1"/>
</dbReference>
<name>B5H0K1_STRCL</name>
<evidence type="ECO:0000313" key="3">
    <source>
        <dbReference type="Proteomes" id="UP000002357"/>
    </source>
</evidence>
<dbReference type="GO" id="GO:0004479">
    <property type="term" value="F:methionyl-tRNA formyltransferase activity"/>
    <property type="evidence" value="ECO:0007669"/>
    <property type="project" value="TreeGrafter"/>
</dbReference>
<dbReference type="PANTHER" id="PTHR11138:SF5">
    <property type="entry name" value="METHIONYL-TRNA FORMYLTRANSFERASE, MITOCHONDRIAL"/>
    <property type="match status" value="1"/>
</dbReference>
<dbReference type="OrthoDB" id="9802815at2"/>
<sequence length="284" mass="30221">MRIVLVSYSAEGFAHLHRVCEEAGHTPVAYVHSRSLTPRGPSRPGAGEVVAGIVGSIPAGMDLLLPGSTATLAHTLLGYEADLLLCYGFPWRFPGSVLRATRLGAVNVHTSLLPRYRGPLPVHWAIRNGDPEIGVSVHWMDERFDTGNLLAQEGGVPLPDDVLGAELFPVLNQVIARLLPTALARAAAGDPGDPQSADGAFYGGWMEPEFSRIDWAHSARDIHNQVRTVRFRTSGKSGPTATLDGGGVTVLRTSLAPVDGAVRVECGDGPLWLMDFSPAETPVA</sequence>
<organism evidence="2 3">
    <name type="scientific">Streptomyces clavuligerus</name>
    <dbReference type="NCBI Taxonomy" id="1901"/>
    <lineage>
        <taxon>Bacteria</taxon>
        <taxon>Bacillati</taxon>
        <taxon>Actinomycetota</taxon>
        <taxon>Actinomycetes</taxon>
        <taxon>Kitasatosporales</taxon>
        <taxon>Streptomycetaceae</taxon>
        <taxon>Streptomyces</taxon>
    </lineage>
</organism>
<proteinExistence type="predicted"/>
<reference evidence="2 3" key="1">
    <citation type="journal article" date="2010" name="Genome Biol. Evol.">
        <title>The sequence of a 1.8-mb bacterial linear plasmid reveals a rich evolutionary reservoir of secondary metabolic pathways.</title>
        <authorList>
            <person name="Medema M.H."/>
            <person name="Trefzer A."/>
            <person name="Kovalchuk A."/>
            <person name="van den Berg M."/>
            <person name="Mueller U."/>
            <person name="Heijne W."/>
            <person name="Wu L."/>
            <person name="Alam M.T."/>
            <person name="Ronning C.M."/>
            <person name="Nierman W.C."/>
            <person name="Bovenberg R.A.L."/>
            <person name="Breitling R."/>
            <person name="Takano E."/>
        </authorList>
    </citation>
    <scope>NUCLEOTIDE SEQUENCE [LARGE SCALE GENOMIC DNA]</scope>
    <source>
        <strain evidence="3">ATCC 27064 / DSM 738 / JCM 4710 / NBRC 13307 / NCIMB 12785 / NRRL 3585 / VKM Ac-602</strain>
    </source>
</reference>